<comment type="caution">
    <text evidence="3">The sequence shown here is derived from an EMBL/GenBank/DDBJ whole genome shotgun (WGS) entry which is preliminary data.</text>
</comment>
<sequence length="199" mass="22396">MTSNFPDFTGMICDEATLTSITSAMQDADDPASLALLNNALSRWRHDSRLWFLRGAIHAGQHRRDDARADFVQAIRLAPEFDIARFMLGILELHDHRIDDAMIAWGPLDRLPDDNPLRVFRNGLIELVQGRFDTALKQLERGMALNRSHPLIDSYVRAIIESVNEMKGASASERLNTETEETGGSHLLLSGYLDNSTRH</sequence>
<accession>A0AA88Z2Z4</accession>
<keyword evidence="1" id="KW-0802">TPR repeat</keyword>
<proteinExistence type="predicted"/>
<evidence type="ECO:0000256" key="2">
    <source>
        <dbReference type="SAM" id="MobiDB-lite"/>
    </source>
</evidence>
<dbReference type="Proteomes" id="UP000029575">
    <property type="component" value="Unassembled WGS sequence"/>
</dbReference>
<evidence type="ECO:0000256" key="1">
    <source>
        <dbReference type="PROSITE-ProRule" id="PRU00339"/>
    </source>
</evidence>
<feature type="repeat" description="TPR" evidence="1">
    <location>
        <begin position="48"/>
        <end position="81"/>
    </location>
</feature>
<dbReference type="SMART" id="SM00028">
    <property type="entry name" value="TPR"/>
    <property type="match status" value="2"/>
</dbReference>
<dbReference type="RefSeq" id="WP_034206874.1">
    <property type="nucleotide sequence ID" value="NZ_KN150854.1"/>
</dbReference>
<dbReference type="Gene3D" id="1.25.40.10">
    <property type="entry name" value="Tetratricopeptide repeat domain"/>
    <property type="match status" value="1"/>
</dbReference>
<dbReference type="InterPro" id="IPR019734">
    <property type="entry name" value="TPR_rpt"/>
</dbReference>
<dbReference type="EMBL" id="JPGD01000005">
    <property type="protein sequence ID" value="KGB99764.1"/>
    <property type="molecule type" value="Genomic_DNA"/>
</dbReference>
<evidence type="ECO:0000313" key="4">
    <source>
        <dbReference type="Proteomes" id="UP000029575"/>
    </source>
</evidence>
<dbReference type="InterPro" id="IPR011990">
    <property type="entry name" value="TPR-like_helical_dom_sf"/>
</dbReference>
<evidence type="ECO:0000313" key="3">
    <source>
        <dbReference type="EMBL" id="KGB99764.1"/>
    </source>
</evidence>
<reference evidence="3 4" key="1">
    <citation type="submission" date="2014-06" db="EMBL/GenBank/DDBJ databases">
        <authorList>
            <person name="Bishop-Lilly K.A."/>
            <person name="Broomall S.M."/>
            <person name="Chain P.S."/>
            <person name="Chertkov O."/>
            <person name="Coyne S.R."/>
            <person name="Daligault H.E."/>
            <person name="Davenport K.W."/>
            <person name="Erkkila T."/>
            <person name="Frey K.G."/>
            <person name="Gibbons H.S."/>
            <person name="Gu W."/>
            <person name="Jaissle J."/>
            <person name="Johnson S.L."/>
            <person name="Koroleva G.I."/>
            <person name="Ladner J.T."/>
            <person name="Lo C.-C."/>
            <person name="Minogue T.D."/>
            <person name="Munk C."/>
            <person name="Palacios G.F."/>
            <person name="Redden C.L."/>
            <person name="Rosenzweig C.N."/>
            <person name="Scholz M.B."/>
            <person name="Teshima H."/>
            <person name="Xu Y."/>
        </authorList>
    </citation>
    <scope>NUCLEOTIDE SEQUENCE [LARGE SCALE GENOMIC DNA]</scope>
    <source>
        <strain evidence="3 4">DWS 37UF10B-2</strain>
    </source>
</reference>
<dbReference type="AlphaFoldDB" id="A0AA88Z2Z4"/>
<feature type="region of interest" description="Disordered" evidence="2">
    <location>
        <begin position="169"/>
        <end position="199"/>
    </location>
</feature>
<dbReference type="Pfam" id="PF13432">
    <property type="entry name" value="TPR_16"/>
    <property type="match status" value="1"/>
</dbReference>
<protein>
    <submittedName>
        <fullName evidence="3">Tetratricopeptide repeat family protein</fullName>
    </submittedName>
</protein>
<organism evidence="3 4">
    <name type="scientific">Burkholderia cepacia</name>
    <name type="common">Pseudomonas cepacia</name>
    <dbReference type="NCBI Taxonomy" id="292"/>
    <lineage>
        <taxon>Bacteria</taxon>
        <taxon>Pseudomonadati</taxon>
        <taxon>Pseudomonadota</taxon>
        <taxon>Betaproteobacteria</taxon>
        <taxon>Burkholderiales</taxon>
        <taxon>Burkholderiaceae</taxon>
        <taxon>Burkholderia</taxon>
        <taxon>Burkholderia cepacia complex</taxon>
    </lineage>
</organism>
<dbReference type="PROSITE" id="PS50005">
    <property type="entry name" value="TPR"/>
    <property type="match status" value="1"/>
</dbReference>
<name>A0AA88Z2Z4_BURCE</name>
<dbReference type="SUPFAM" id="SSF48452">
    <property type="entry name" value="TPR-like"/>
    <property type="match status" value="1"/>
</dbReference>
<gene>
    <name evidence="3" type="ORF">DM43_3066</name>
</gene>